<evidence type="ECO:0000313" key="2">
    <source>
        <dbReference type="EMBL" id="RUT31024.1"/>
    </source>
</evidence>
<comment type="caution">
    <text evidence="2">The sequence shown here is derived from an EMBL/GenBank/DDBJ whole genome shotgun (WGS) entry which is preliminary data.</text>
</comment>
<sequence length="100" mass="10573">MFLVRSAFWLALAFIVIGPRDVDFEKGAEALSASALAAGQQIVTEQLLGTECDTLHCAGGKALLSAALTSNAPTMRTEVAADPMHPQMATPVPLPRQRPN</sequence>
<dbReference type="Proteomes" id="UP000281547">
    <property type="component" value="Unassembled WGS sequence"/>
</dbReference>
<dbReference type="RefSeq" id="WP_127188270.1">
    <property type="nucleotide sequence ID" value="NZ_RZNJ01000003.1"/>
</dbReference>
<gene>
    <name evidence="2" type="ORF">EMQ25_09090</name>
</gene>
<organism evidence="2 3">
    <name type="scientific">Arsenicitalea aurantiaca</name>
    <dbReference type="NCBI Taxonomy" id="1783274"/>
    <lineage>
        <taxon>Bacteria</taxon>
        <taxon>Pseudomonadati</taxon>
        <taxon>Pseudomonadota</taxon>
        <taxon>Alphaproteobacteria</taxon>
        <taxon>Hyphomicrobiales</taxon>
        <taxon>Devosiaceae</taxon>
        <taxon>Arsenicitalea</taxon>
    </lineage>
</organism>
<protein>
    <submittedName>
        <fullName evidence="2">Uncharacterized protein</fullName>
    </submittedName>
</protein>
<evidence type="ECO:0000313" key="3">
    <source>
        <dbReference type="Proteomes" id="UP000281547"/>
    </source>
</evidence>
<dbReference type="EMBL" id="RZNJ01000003">
    <property type="protein sequence ID" value="RUT31024.1"/>
    <property type="molecule type" value="Genomic_DNA"/>
</dbReference>
<dbReference type="AlphaFoldDB" id="A0A433XAE7"/>
<name>A0A433XAE7_9HYPH</name>
<feature type="region of interest" description="Disordered" evidence="1">
    <location>
        <begin position="78"/>
        <end position="100"/>
    </location>
</feature>
<keyword evidence="3" id="KW-1185">Reference proteome</keyword>
<dbReference type="OrthoDB" id="7950133at2"/>
<reference evidence="2 3" key="1">
    <citation type="journal article" date="2016" name="Int. J. Syst. Evol. Microbiol.">
        <title>Arsenicitalea aurantiaca gen. nov., sp. nov., a new member of the family Hyphomicrobiaceae, isolated from high-arsenic sediment.</title>
        <authorList>
            <person name="Mu Y."/>
            <person name="Zhou L."/>
            <person name="Zeng X.C."/>
            <person name="Liu L."/>
            <person name="Pan Y."/>
            <person name="Chen X."/>
            <person name="Wang J."/>
            <person name="Li S."/>
            <person name="Li W.J."/>
            <person name="Wang Y."/>
        </authorList>
    </citation>
    <scope>NUCLEOTIDE SEQUENCE [LARGE SCALE GENOMIC DNA]</scope>
    <source>
        <strain evidence="2 3">42-50</strain>
    </source>
</reference>
<accession>A0A433XAE7</accession>
<proteinExistence type="predicted"/>
<evidence type="ECO:0000256" key="1">
    <source>
        <dbReference type="SAM" id="MobiDB-lite"/>
    </source>
</evidence>